<dbReference type="RefSeq" id="XP_038971688.1">
    <property type="nucleotide sequence ID" value="XM_039115760.1"/>
</dbReference>
<evidence type="ECO:0000259" key="1">
    <source>
        <dbReference type="Pfam" id="PF03478"/>
    </source>
</evidence>
<evidence type="ECO:0000313" key="3">
    <source>
        <dbReference type="RefSeq" id="XP_038971688.1"/>
    </source>
</evidence>
<dbReference type="PANTHER" id="PTHR44259">
    <property type="entry name" value="OS07G0183000 PROTEIN-RELATED"/>
    <property type="match status" value="1"/>
</dbReference>
<protein>
    <submittedName>
        <fullName evidence="3">F-box protein SKIP23-like</fullName>
    </submittedName>
</protein>
<dbReference type="AlphaFoldDB" id="A0A8B8ZJP1"/>
<dbReference type="KEGG" id="pda:120104509"/>
<dbReference type="Pfam" id="PF03478">
    <property type="entry name" value="Beta-prop_KIB1-4"/>
    <property type="match status" value="1"/>
</dbReference>
<organism evidence="2 3">
    <name type="scientific">Phoenix dactylifera</name>
    <name type="common">Date palm</name>
    <dbReference type="NCBI Taxonomy" id="42345"/>
    <lineage>
        <taxon>Eukaryota</taxon>
        <taxon>Viridiplantae</taxon>
        <taxon>Streptophyta</taxon>
        <taxon>Embryophyta</taxon>
        <taxon>Tracheophyta</taxon>
        <taxon>Spermatophyta</taxon>
        <taxon>Magnoliopsida</taxon>
        <taxon>Liliopsida</taxon>
        <taxon>Arecaceae</taxon>
        <taxon>Coryphoideae</taxon>
        <taxon>Phoeniceae</taxon>
        <taxon>Phoenix</taxon>
    </lineage>
</organism>
<dbReference type="GeneID" id="120104509"/>
<sequence>MGCWSEDLPLDVLSLISTFLTKNSDYIRFRSVCVWWRRAAAAEPRHLPLQQLLLIRPNIRPNTVNSANRGFYSLSTKKTHWIQLPETLQKRCCGSSHGWLAFVDRSPDVFLFNPLTRARIDLPAITTLDCVDQASKRRDEYRVRYRTGREEVRCSTWMRDYCIGKIVLSSSPHAGVPWTAMALLGLTGDIMLWRPGDANWTVIVRRAPTLDIACCNGLFYSFDRAGKLAAVDADPSADAKATDVMGGLSASIWYKNYLVESGGELLLAVRHEYDLDARPGCKTCCFDVCKLLDLKGKPKRSMVKSLGDRALFLGKNHSFSLSSADIPGCRGNCIYFTDDLLGYVHGHIRGHDSRRCSIEDDSIRPSPCPPIASCELWSPPVWITPNLR</sequence>
<dbReference type="PANTHER" id="PTHR44259:SF114">
    <property type="entry name" value="OS06G0707300 PROTEIN"/>
    <property type="match status" value="1"/>
</dbReference>
<dbReference type="Proteomes" id="UP000228380">
    <property type="component" value="Chromosome 2"/>
</dbReference>
<dbReference type="InterPro" id="IPR050942">
    <property type="entry name" value="F-box_BR-signaling"/>
</dbReference>
<reference evidence="3" key="2">
    <citation type="submission" date="2025-08" db="UniProtKB">
        <authorList>
            <consortium name="RefSeq"/>
        </authorList>
    </citation>
    <scope>IDENTIFICATION</scope>
    <source>
        <tissue evidence="3">Young leaves</tissue>
    </source>
</reference>
<reference evidence="2" key="1">
    <citation type="journal article" date="2019" name="Nat. Commun.">
        <title>Genome-wide association mapping of date palm fruit traits.</title>
        <authorList>
            <person name="Hazzouri K.M."/>
            <person name="Gros-Balthazard M."/>
            <person name="Flowers J.M."/>
            <person name="Copetti D."/>
            <person name="Lemansour A."/>
            <person name="Lebrun M."/>
            <person name="Masmoudi K."/>
            <person name="Ferrand S."/>
            <person name="Dhar M.I."/>
            <person name="Fresquez Z.A."/>
            <person name="Rosas U."/>
            <person name="Zhang J."/>
            <person name="Talag J."/>
            <person name="Lee S."/>
            <person name="Kudrna D."/>
            <person name="Powell R.F."/>
            <person name="Leitch I.J."/>
            <person name="Krueger R.R."/>
            <person name="Wing R.A."/>
            <person name="Amiri K.M.A."/>
            <person name="Purugganan M.D."/>
        </authorList>
    </citation>
    <scope>NUCLEOTIDE SEQUENCE [LARGE SCALE GENOMIC DNA]</scope>
    <source>
        <strain evidence="2">cv. Khalas</strain>
    </source>
</reference>
<proteinExistence type="predicted"/>
<gene>
    <name evidence="3" type="primary">LOC120104509</name>
</gene>
<evidence type="ECO:0000313" key="2">
    <source>
        <dbReference type="Proteomes" id="UP000228380"/>
    </source>
</evidence>
<accession>A0A8B8ZJP1</accession>
<feature type="domain" description="KIB1-4 beta-propeller" evidence="1">
    <location>
        <begin position="71"/>
        <end position="345"/>
    </location>
</feature>
<dbReference type="OrthoDB" id="1023001at2759"/>
<keyword evidence="2" id="KW-1185">Reference proteome</keyword>
<name>A0A8B8ZJP1_PHODC</name>
<dbReference type="InterPro" id="IPR005174">
    <property type="entry name" value="KIB1-4_b-propeller"/>
</dbReference>